<dbReference type="AlphaFoldDB" id="A0A2S4VXL0"/>
<reference evidence="1" key="1">
    <citation type="submission" date="2017-12" db="EMBL/GenBank/DDBJ databases">
        <title>Gene loss provides genomic basis for host adaptation in cereal stripe rust fungi.</title>
        <authorList>
            <person name="Xia C."/>
        </authorList>
    </citation>
    <scope>NUCLEOTIDE SEQUENCE [LARGE SCALE GENOMIC DNA]</scope>
    <source>
        <strain evidence="1">93-210</strain>
    </source>
</reference>
<accession>A0A2S4VXL0</accession>
<evidence type="ECO:0000313" key="2">
    <source>
        <dbReference type="Proteomes" id="UP000239156"/>
    </source>
</evidence>
<sequence length="321" mass="35861">MFSAKFSGDVPGKVFWRSFRNSPPEKSYWIGHPQRSSRGNQFIIVIPVSSLDSDRNLPLLLWTHTSTDRCGQCKECTLDQWNTIQMCHQNIFRGEHIDHSSGVYGFGRIKLSPSSSIHKKKKSVGKNLKFRTTTTASKPRPSSHPAFVPRINLLLGPGSIVGTMNTSLFLIPFIIQYFATGMQPSPRELASLGRTSSIENRDGILDISSPPRMVELLPVDRVSIDIPPCKDVSAYDRMVHKHNSPYKVPLPLERAMNTYPTGRDSRDDPIPPGVVITRNRDSDDGCFCLNRYFIGALVGAAKPQPPEVLVVAYCPTLKRVE</sequence>
<dbReference type="VEuPathDB" id="FungiDB:PSTT_03125"/>
<dbReference type="EMBL" id="PKSL01000019">
    <property type="protein sequence ID" value="POW14241.1"/>
    <property type="molecule type" value="Genomic_DNA"/>
</dbReference>
<gene>
    <name evidence="1" type="ORF">PSTT_03125</name>
</gene>
<protein>
    <submittedName>
        <fullName evidence="1">Uncharacterized protein</fullName>
    </submittedName>
</protein>
<name>A0A2S4VXL0_9BASI</name>
<evidence type="ECO:0000313" key="1">
    <source>
        <dbReference type="EMBL" id="POW14241.1"/>
    </source>
</evidence>
<keyword evidence="2" id="KW-1185">Reference proteome</keyword>
<organism evidence="1 2">
    <name type="scientific">Puccinia striiformis</name>
    <dbReference type="NCBI Taxonomy" id="27350"/>
    <lineage>
        <taxon>Eukaryota</taxon>
        <taxon>Fungi</taxon>
        <taxon>Dikarya</taxon>
        <taxon>Basidiomycota</taxon>
        <taxon>Pucciniomycotina</taxon>
        <taxon>Pucciniomycetes</taxon>
        <taxon>Pucciniales</taxon>
        <taxon>Pucciniaceae</taxon>
        <taxon>Puccinia</taxon>
    </lineage>
</organism>
<comment type="caution">
    <text evidence="1">The sequence shown here is derived from an EMBL/GenBank/DDBJ whole genome shotgun (WGS) entry which is preliminary data.</text>
</comment>
<dbReference type="Proteomes" id="UP000239156">
    <property type="component" value="Unassembled WGS sequence"/>
</dbReference>
<proteinExistence type="predicted"/>